<evidence type="ECO:0000259" key="1">
    <source>
        <dbReference type="PROSITE" id="PS50878"/>
    </source>
</evidence>
<gene>
    <name evidence="2" type="ORF">INT46_005817</name>
</gene>
<name>A0A8H7QMU9_9FUNG</name>
<feature type="domain" description="Reverse transcriptase" evidence="1">
    <location>
        <begin position="1"/>
        <end position="170"/>
    </location>
</feature>
<sequence length="170" mass="18579">MPALDVAQDQALCLHDLMHDYFLGHRRYPVVDFVDIQSAYDTVDRRVIWDALSNLSLPRAVLGLLINMFDNVSVFDLIANHASAAFSPTTGVLQGSVLSPHVYSLYINLLPNLLRFAATGATMISLPGETNRIAINSLLFADDIATFGTKSDVQGMLNLAADHSVSLGYR</sequence>
<dbReference type="InterPro" id="IPR000477">
    <property type="entry name" value="RT_dom"/>
</dbReference>
<comment type="caution">
    <text evidence="2">The sequence shown here is derived from an EMBL/GenBank/DDBJ whole genome shotgun (WGS) entry which is preliminary data.</text>
</comment>
<dbReference type="Pfam" id="PF00078">
    <property type="entry name" value="RVT_1"/>
    <property type="match status" value="1"/>
</dbReference>
<reference evidence="2" key="1">
    <citation type="submission" date="2020-12" db="EMBL/GenBank/DDBJ databases">
        <title>Metabolic potential, ecology and presence of endohyphal bacteria is reflected in genomic diversity of Mucoromycotina.</title>
        <authorList>
            <person name="Muszewska A."/>
            <person name="Okrasinska A."/>
            <person name="Steczkiewicz K."/>
            <person name="Drgas O."/>
            <person name="Orlowska M."/>
            <person name="Perlinska-Lenart U."/>
            <person name="Aleksandrzak-Piekarczyk T."/>
            <person name="Szatraj K."/>
            <person name="Zielenkiewicz U."/>
            <person name="Pilsyk S."/>
            <person name="Malc E."/>
            <person name="Mieczkowski P."/>
            <person name="Kruszewska J.S."/>
            <person name="Biernat P."/>
            <person name="Pawlowska J."/>
        </authorList>
    </citation>
    <scope>NUCLEOTIDE SEQUENCE</scope>
    <source>
        <strain evidence="2">CBS 226.32</strain>
    </source>
</reference>
<evidence type="ECO:0000313" key="2">
    <source>
        <dbReference type="EMBL" id="KAG2195557.1"/>
    </source>
</evidence>
<keyword evidence="3" id="KW-1185">Reference proteome</keyword>
<dbReference type="OrthoDB" id="417908at2759"/>
<organism evidence="2 3">
    <name type="scientific">Mucor plumbeus</name>
    <dbReference type="NCBI Taxonomy" id="97098"/>
    <lineage>
        <taxon>Eukaryota</taxon>
        <taxon>Fungi</taxon>
        <taxon>Fungi incertae sedis</taxon>
        <taxon>Mucoromycota</taxon>
        <taxon>Mucoromycotina</taxon>
        <taxon>Mucoromycetes</taxon>
        <taxon>Mucorales</taxon>
        <taxon>Mucorineae</taxon>
        <taxon>Mucoraceae</taxon>
        <taxon>Mucor</taxon>
    </lineage>
</organism>
<evidence type="ECO:0000313" key="3">
    <source>
        <dbReference type="Proteomes" id="UP000650833"/>
    </source>
</evidence>
<dbReference type="PANTHER" id="PTHR47027">
    <property type="entry name" value="REVERSE TRANSCRIPTASE DOMAIN-CONTAINING PROTEIN"/>
    <property type="match status" value="1"/>
</dbReference>
<proteinExistence type="predicted"/>
<protein>
    <recommendedName>
        <fullName evidence="1">Reverse transcriptase domain-containing protein</fullName>
    </recommendedName>
</protein>
<dbReference type="PANTHER" id="PTHR47027:SF20">
    <property type="entry name" value="REVERSE TRANSCRIPTASE-LIKE PROTEIN WITH RNA-DIRECTED DNA POLYMERASE DOMAIN"/>
    <property type="match status" value="1"/>
</dbReference>
<dbReference type="AlphaFoldDB" id="A0A8H7QMU9"/>
<dbReference type="Proteomes" id="UP000650833">
    <property type="component" value="Unassembled WGS sequence"/>
</dbReference>
<dbReference type="PROSITE" id="PS50878">
    <property type="entry name" value="RT_POL"/>
    <property type="match status" value="1"/>
</dbReference>
<dbReference type="EMBL" id="JAEPRC010000519">
    <property type="protein sequence ID" value="KAG2195557.1"/>
    <property type="molecule type" value="Genomic_DNA"/>
</dbReference>
<accession>A0A8H7QMU9</accession>